<evidence type="ECO:0000313" key="2">
    <source>
        <dbReference type="WBParaSite" id="L893_g2410.t1"/>
    </source>
</evidence>
<sequence length="80" mass="9179">MSNFFKKVEVAINVVLMDSWNNLSSWEADTCTYRPRVFILASCPLEEDHRDLVGWCACGCCEFRKPYSSTKLYCLPKSAC</sequence>
<organism evidence="1 2">
    <name type="scientific">Steinernema glaseri</name>
    <dbReference type="NCBI Taxonomy" id="37863"/>
    <lineage>
        <taxon>Eukaryota</taxon>
        <taxon>Metazoa</taxon>
        <taxon>Ecdysozoa</taxon>
        <taxon>Nematoda</taxon>
        <taxon>Chromadorea</taxon>
        <taxon>Rhabditida</taxon>
        <taxon>Tylenchina</taxon>
        <taxon>Panagrolaimomorpha</taxon>
        <taxon>Strongyloidoidea</taxon>
        <taxon>Steinernematidae</taxon>
        <taxon>Steinernema</taxon>
    </lineage>
</organism>
<evidence type="ECO:0000313" key="1">
    <source>
        <dbReference type="Proteomes" id="UP000095287"/>
    </source>
</evidence>
<reference evidence="2" key="1">
    <citation type="submission" date="2016-11" db="UniProtKB">
        <authorList>
            <consortium name="WormBaseParasite"/>
        </authorList>
    </citation>
    <scope>IDENTIFICATION</scope>
</reference>
<protein>
    <submittedName>
        <fullName evidence="2">Ovule protein</fullName>
    </submittedName>
</protein>
<dbReference type="AlphaFoldDB" id="A0A1I7Z950"/>
<keyword evidence="1" id="KW-1185">Reference proteome</keyword>
<accession>A0A1I7Z950</accession>
<proteinExistence type="predicted"/>
<dbReference type="WBParaSite" id="L893_g2410.t1">
    <property type="protein sequence ID" value="L893_g2410.t1"/>
    <property type="gene ID" value="L893_g2410"/>
</dbReference>
<dbReference type="Proteomes" id="UP000095287">
    <property type="component" value="Unplaced"/>
</dbReference>
<name>A0A1I7Z950_9BILA</name>